<name>A0AAV3NJE6_LITER</name>
<feature type="transmembrane region" description="Helical" evidence="7">
    <location>
        <begin position="98"/>
        <end position="120"/>
    </location>
</feature>
<dbReference type="PANTHER" id="PTHR36488:SF11">
    <property type="entry name" value="CASP-LIKE PROTEIN"/>
    <property type="match status" value="1"/>
</dbReference>
<evidence type="ECO:0000256" key="3">
    <source>
        <dbReference type="ARBA" id="ARBA00022475"/>
    </source>
</evidence>
<proteinExistence type="inferred from homology"/>
<evidence type="ECO:0000256" key="7">
    <source>
        <dbReference type="RuleBase" id="RU361233"/>
    </source>
</evidence>
<gene>
    <name evidence="9" type="ORF">LIER_00798</name>
</gene>
<feature type="transmembrane region" description="Helical" evidence="7">
    <location>
        <begin position="181"/>
        <end position="208"/>
    </location>
</feature>
<comment type="caution">
    <text evidence="9">The sequence shown here is derived from an EMBL/GenBank/DDBJ whole genome shotgun (WGS) entry which is preliminary data.</text>
</comment>
<evidence type="ECO:0000256" key="5">
    <source>
        <dbReference type="ARBA" id="ARBA00022989"/>
    </source>
</evidence>
<evidence type="ECO:0000313" key="9">
    <source>
        <dbReference type="EMBL" id="GAA0139201.1"/>
    </source>
</evidence>
<keyword evidence="3 7" id="KW-1003">Cell membrane</keyword>
<comment type="similarity">
    <text evidence="2 7">Belongs to the Casparian strip membrane proteins (CASP) family.</text>
</comment>
<reference evidence="9 10" key="1">
    <citation type="submission" date="2024-01" db="EMBL/GenBank/DDBJ databases">
        <title>The complete chloroplast genome sequence of Lithospermum erythrorhizon: insights into the phylogenetic relationship among Boraginaceae species and the maternal lineages of purple gromwells.</title>
        <authorList>
            <person name="Okada T."/>
            <person name="Watanabe K."/>
        </authorList>
    </citation>
    <scope>NUCLEOTIDE SEQUENCE [LARGE SCALE GENOMIC DNA]</scope>
</reference>
<evidence type="ECO:0000256" key="4">
    <source>
        <dbReference type="ARBA" id="ARBA00022692"/>
    </source>
</evidence>
<sequence length="259" mass="28006">MEQVQNQLHVMHLNNSIAITFLYMFNSSCANTIHIAKIISSTSNTEITMEATKVANGETTIEIPESKSTKGKSAAPPPVIITSETKAVSYKGGAKRGLAIFDFVLRLGALVCAMAAAITMGTTDENLPFFTQFFQFQAEYDDFPTFQYFVIANALTSSYLVLSLPFSIVCIVRPHLVAARFLLVIFDTMALAFTTAAASAGAAIVYLAHNGNANTNWFAICNQFTDFCQRVSGAVVASFIAVSLLILIVMVSAAALRRN</sequence>
<dbReference type="GO" id="GO:0005886">
    <property type="term" value="C:plasma membrane"/>
    <property type="evidence" value="ECO:0007669"/>
    <property type="project" value="UniProtKB-SubCell"/>
</dbReference>
<feature type="transmembrane region" description="Helical" evidence="7">
    <location>
        <begin position="234"/>
        <end position="256"/>
    </location>
</feature>
<dbReference type="InterPro" id="IPR006702">
    <property type="entry name" value="CASP_dom"/>
</dbReference>
<keyword evidence="5 7" id="KW-1133">Transmembrane helix</keyword>
<keyword evidence="6 7" id="KW-0472">Membrane</keyword>
<comment type="subcellular location">
    <subcellularLocation>
        <location evidence="1 7">Cell membrane</location>
        <topology evidence="1 7">Multi-pass membrane protein</topology>
    </subcellularLocation>
</comment>
<evidence type="ECO:0000259" key="8">
    <source>
        <dbReference type="Pfam" id="PF04535"/>
    </source>
</evidence>
<dbReference type="EMBL" id="BAABME010000067">
    <property type="protein sequence ID" value="GAA0139201.1"/>
    <property type="molecule type" value="Genomic_DNA"/>
</dbReference>
<feature type="transmembrane region" description="Helical" evidence="7">
    <location>
        <begin position="146"/>
        <end position="169"/>
    </location>
</feature>
<evidence type="ECO:0000256" key="6">
    <source>
        <dbReference type="ARBA" id="ARBA00023136"/>
    </source>
</evidence>
<protein>
    <recommendedName>
        <fullName evidence="7">CASP-like protein</fullName>
    </recommendedName>
</protein>
<dbReference type="Proteomes" id="UP001454036">
    <property type="component" value="Unassembled WGS sequence"/>
</dbReference>
<dbReference type="InterPro" id="IPR044173">
    <property type="entry name" value="CASPL"/>
</dbReference>
<dbReference type="PANTHER" id="PTHR36488">
    <property type="entry name" value="CASP-LIKE PROTEIN 1U1"/>
    <property type="match status" value="1"/>
</dbReference>
<dbReference type="AlphaFoldDB" id="A0AAV3NJE6"/>
<dbReference type="InterPro" id="IPR006459">
    <property type="entry name" value="CASP/CASPL"/>
</dbReference>
<dbReference type="NCBIfam" id="TIGR01569">
    <property type="entry name" value="A_tha_TIGR01569"/>
    <property type="match status" value="1"/>
</dbReference>
<comment type="subunit">
    <text evidence="7">Homodimer and heterodimers.</text>
</comment>
<accession>A0AAV3NJE6</accession>
<evidence type="ECO:0000256" key="2">
    <source>
        <dbReference type="ARBA" id="ARBA00007651"/>
    </source>
</evidence>
<feature type="domain" description="Casparian strip membrane protein" evidence="8">
    <location>
        <begin position="96"/>
        <end position="242"/>
    </location>
</feature>
<organism evidence="9 10">
    <name type="scientific">Lithospermum erythrorhizon</name>
    <name type="common">Purple gromwell</name>
    <name type="synonym">Lithospermum officinale var. erythrorhizon</name>
    <dbReference type="NCBI Taxonomy" id="34254"/>
    <lineage>
        <taxon>Eukaryota</taxon>
        <taxon>Viridiplantae</taxon>
        <taxon>Streptophyta</taxon>
        <taxon>Embryophyta</taxon>
        <taxon>Tracheophyta</taxon>
        <taxon>Spermatophyta</taxon>
        <taxon>Magnoliopsida</taxon>
        <taxon>eudicotyledons</taxon>
        <taxon>Gunneridae</taxon>
        <taxon>Pentapetalae</taxon>
        <taxon>asterids</taxon>
        <taxon>lamiids</taxon>
        <taxon>Boraginales</taxon>
        <taxon>Boraginaceae</taxon>
        <taxon>Boraginoideae</taxon>
        <taxon>Lithospermeae</taxon>
        <taxon>Lithospermum</taxon>
    </lineage>
</organism>
<keyword evidence="10" id="KW-1185">Reference proteome</keyword>
<evidence type="ECO:0000256" key="1">
    <source>
        <dbReference type="ARBA" id="ARBA00004651"/>
    </source>
</evidence>
<dbReference type="Pfam" id="PF04535">
    <property type="entry name" value="CASP_dom"/>
    <property type="match status" value="1"/>
</dbReference>
<keyword evidence="4 7" id="KW-0812">Transmembrane</keyword>
<evidence type="ECO:0000313" key="10">
    <source>
        <dbReference type="Proteomes" id="UP001454036"/>
    </source>
</evidence>